<reference evidence="1 2" key="1">
    <citation type="journal article" date="2005" name="Nat. Biotechnol.">
        <title>The genome sequence of the ethanologenic bacterium Zymomonas mobilis ZM4.</title>
        <authorList>
            <person name="Seo J.S."/>
            <person name="Chong H."/>
            <person name="Park H.S."/>
            <person name="Yoon K.O."/>
            <person name="Jung C."/>
            <person name="Kim J.J."/>
            <person name="Hong J.H."/>
            <person name="Kim H."/>
            <person name="Kim J.H."/>
            <person name="Kil J.I."/>
            <person name="Park C.J."/>
            <person name="Oh H.M."/>
            <person name="Lee J.S."/>
            <person name="Jin S.J."/>
            <person name="Um H.W."/>
            <person name="Lee H.J."/>
            <person name="Oh S.J."/>
            <person name="Kim J.Y."/>
            <person name="Kang H.L."/>
            <person name="Lee S.Y."/>
            <person name="Lee K.J."/>
            <person name="Kang H.S."/>
        </authorList>
    </citation>
    <scope>NUCLEOTIDE SEQUENCE [LARGE SCALE GENOMIC DNA]</scope>
    <source>
        <strain evidence="2">ATCC 31821 / ZM4 / CP4</strain>
    </source>
</reference>
<organism evidence="1 2">
    <name type="scientific">Zymomonas mobilis subsp. mobilis (strain ATCC 31821 / ZM4 / CP4)</name>
    <dbReference type="NCBI Taxonomy" id="264203"/>
    <lineage>
        <taxon>Bacteria</taxon>
        <taxon>Pseudomonadati</taxon>
        <taxon>Pseudomonadota</taxon>
        <taxon>Alphaproteobacteria</taxon>
        <taxon>Sphingomonadales</taxon>
        <taxon>Zymomonadaceae</taxon>
        <taxon>Zymomonas</taxon>
    </lineage>
</organism>
<keyword evidence="2" id="KW-1185">Reference proteome</keyword>
<dbReference type="KEGG" id="zmo:ZMO1483"/>
<reference evidence="1 2" key="2">
    <citation type="journal article" date="2009" name="Nat. Biotechnol.">
        <title>Improved genome annotation for Zymomonas mobilis.</title>
        <authorList>
            <person name="Yang S."/>
            <person name="Pappas K.M."/>
            <person name="Hauser L.J."/>
            <person name="Land M.L."/>
            <person name="Chen G.L."/>
            <person name="Hurst G.B."/>
            <person name="Pan C."/>
            <person name="Kouvelis V.N."/>
            <person name="Typas M.A."/>
            <person name="Pelletier D.A."/>
            <person name="Klingeman D.M."/>
            <person name="Chang Y.J."/>
            <person name="Samatova N.F."/>
            <person name="Brown S.D."/>
        </authorList>
    </citation>
    <scope>NUCLEOTIDE SEQUENCE [LARGE SCALE GENOMIC DNA]</scope>
    <source>
        <strain evidence="2">ATCC 31821 / ZM4 / CP4</strain>
    </source>
</reference>
<gene>
    <name evidence="1" type="ordered locus">ZMO1483</name>
</gene>
<dbReference type="AlphaFoldDB" id="Q5NMF3"/>
<accession>Q5NMF3</accession>
<proteinExistence type="predicted"/>
<sequence length="59" mass="7267">MFSLRASTYFLFKDKNAYLLKNAKQKQCKKILYKFSKNEKYENNTIKLNKLYKIMKNYK</sequence>
<protein>
    <submittedName>
        <fullName evidence="1">Uncharacterized protein</fullName>
    </submittedName>
</protein>
<name>Q5NMF3_ZYMMO</name>
<dbReference type="Proteomes" id="UP000001173">
    <property type="component" value="Chromosome"/>
</dbReference>
<dbReference type="STRING" id="264203.ZMO1483"/>
<evidence type="ECO:0000313" key="1">
    <source>
        <dbReference type="EMBL" id="AAV90107.1"/>
    </source>
</evidence>
<dbReference type="HOGENOM" id="CLU_2959998_0_0_5"/>
<evidence type="ECO:0000313" key="2">
    <source>
        <dbReference type="Proteomes" id="UP000001173"/>
    </source>
</evidence>
<dbReference type="EMBL" id="AE008692">
    <property type="protein sequence ID" value="AAV90107.1"/>
    <property type="molecule type" value="Genomic_DNA"/>
</dbReference>